<dbReference type="InterPro" id="IPR050937">
    <property type="entry name" value="TEC1_TEAD_TF"/>
</dbReference>
<name>A0A0D2CW68_9EURO</name>
<keyword evidence="10" id="KW-1185">Reference proteome</keyword>
<dbReference type="InterPro" id="IPR000818">
    <property type="entry name" value="TEA/ATTS_dom"/>
</dbReference>
<gene>
    <name evidence="9" type="ORF">PV05_06747</name>
</gene>
<feature type="region of interest" description="Disordered" evidence="7">
    <location>
        <begin position="28"/>
        <end position="48"/>
    </location>
</feature>
<protein>
    <recommendedName>
        <fullName evidence="8">TEA domain-containing protein</fullName>
    </recommendedName>
</protein>
<evidence type="ECO:0000256" key="4">
    <source>
        <dbReference type="ARBA" id="ARBA00023163"/>
    </source>
</evidence>
<dbReference type="GO" id="GO:0005667">
    <property type="term" value="C:transcription regulator complex"/>
    <property type="evidence" value="ECO:0007669"/>
    <property type="project" value="TreeGrafter"/>
</dbReference>
<comment type="similarity">
    <text evidence="2">Belongs to the TEC1 family.</text>
</comment>
<dbReference type="Gene3D" id="6.10.20.40">
    <property type="entry name" value="TEA/ATTS domain"/>
    <property type="match status" value="1"/>
</dbReference>
<accession>A0A0D2CW68</accession>
<proteinExistence type="inferred from homology"/>
<organism evidence="9 10">
    <name type="scientific">Exophiala xenobiotica</name>
    <dbReference type="NCBI Taxonomy" id="348802"/>
    <lineage>
        <taxon>Eukaryota</taxon>
        <taxon>Fungi</taxon>
        <taxon>Dikarya</taxon>
        <taxon>Ascomycota</taxon>
        <taxon>Pezizomycotina</taxon>
        <taxon>Eurotiomycetes</taxon>
        <taxon>Chaetothyriomycetidae</taxon>
        <taxon>Chaetothyriales</taxon>
        <taxon>Herpotrichiellaceae</taxon>
        <taxon>Exophiala</taxon>
    </lineage>
</organism>
<evidence type="ECO:0000313" key="9">
    <source>
        <dbReference type="EMBL" id="KIW54387.1"/>
    </source>
</evidence>
<dbReference type="InterPro" id="IPR038096">
    <property type="entry name" value="TEA/ATTS_sf"/>
</dbReference>
<feature type="DNA-binding region" description="TEA" evidence="6">
    <location>
        <begin position="127"/>
        <end position="217"/>
    </location>
</feature>
<sequence length="988" mass="111448">MDMLHSGTYPQEQESVLGLDPLSISSGNIQSSIVKPGEGIENQRPHSSADLKDELTTKPSLHQLPLPTASLFSNDVPIHPFEQKPQIQDQLHPFKRRRHVPGHVRSFEYLKNEKYQSYRRRPRQDFGRDDKPIWPLHIEDAFQEGNFTVFIFPVIILTAIAIQCIKPMGRKKWSQGGRLNGRNMLISEYIWHRTGERRTRKQVSSHIQVLDRFLRYEPEWVRLNKVPGDQKNGSQSQAKGHKFHHHSLEHMDTNPHKMMGGFNQLPRHHQGFVKEEPWDDNDTFSDSSVPVFFLASYFVQQMHFEARVLPPPNDSNQNRTLHQYTQLSSRRTRPKSLPLDTLDNWRESFPRLHMTIEELCTSNPCEIILLNSAFHLMDDFPPRHSKLGITLDLDFQCHDWPEMQHDREAKRWTVATHIYQKGALLVPPSHEECYGSAEGLVKPFFQSAWWASTLTALTDEKKMAKDSKDSAAIKLANDRSREFFAGLTIMQEIFALRYTIGENLNTKKQKPRRAAILLWKFTQAAPSSAASTTWQPLTLPEPVGEPNGNSPKMSASAMELPALPMDTMVDYVESIEDDSASHLHQEFTFDMLPLAMDQELCQDGHMAFHYPHTTQVDQTESSFHIPMAHEYMANNNFSPAQGIFGFSHADHHPMTASHAVESGNIFELPQLSGQDGGDHSLKYANQGSLDADCCSTGQILQTHQALQDHLGQDESLNTASSQSSFLKPEADSQSDKPELQHWDHLSQEDIHVLQFLADDQQRKRKRSMDKPWPQLAEDEEVLKIALLAASGDSERRLQAPGGLGYRHQAQERHEAEPHWMSPLAIRPPIQTHHSFHVLSRTVSDSEAGHTDTFQHTHDMADEASCVDTYIAGQDEHPFSANFLAGNPELEGNFGGRGLPRAHSESDLYVHVGGFLLPGTVPPLPTYTLGAEESTPSLHALAGDGNDGEVSVVAMSADLNIPVRSQPQPIEENGLGGSFVDVFGNEAQE</sequence>
<evidence type="ECO:0000259" key="8">
    <source>
        <dbReference type="PROSITE" id="PS51088"/>
    </source>
</evidence>
<evidence type="ECO:0000256" key="5">
    <source>
        <dbReference type="ARBA" id="ARBA00023242"/>
    </source>
</evidence>
<comment type="subcellular location">
    <subcellularLocation>
        <location evidence="1">Nucleus</location>
    </subcellularLocation>
</comment>
<evidence type="ECO:0000256" key="1">
    <source>
        <dbReference type="ARBA" id="ARBA00004123"/>
    </source>
</evidence>
<dbReference type="Proteomes" id="UP000054342">
    <property type="component" value="Unassembled WGS sequence"/>
</dbReference>
<evidence type="ECO:0000313" key="10">
    <source>
        <dbReference type="Proteomes" id="UP000054342"/>
    </source>
</evidence>
<evidence type="ECO:0000256" key="2">
    <source>
        <dbReference type="ARBA" id="ARBA00008421"/>
    </source>
</evidence>
<dbReference type="AlphaFoldDB" id="A0A0D2CW68"/>
<dbReference type="GeneID" id="25328655"/>
<feature type="region of interest" description="Disordered" evidence="7">
    <location>
        <begin position="710"/>
        <end position="738"/>
    </location>
</feature>
<keyword evidence="3" id="KW-0805">Transcription regulation</keyword>
<dbReference type="Pfam" id="PF01285">
    <property type="entry name" value="TEA"/>
    <property type="match status" value="1"/>
</dbReference>
<dbReference type="SMART" id="SM00426">
    <property type="entry name" value="TEA"/>
    <property type="match status" value="1"/>
</dbReference>
<dbReference type="HOGENOM" id="CLU_013839_0_0_1"/>
<evidence type="ECO:0000256" key="7">
    <source>
        <dbReference type="SAM" id="MobiDB-lite"/>
    </source>
</evidence>
<dbReference type="OrthoDB" id="10006572at2759"/>
<evidence type="ECO:0000256" key="3">
    <source>
        <dbReference type="ARBA" id="ARBA00023015"/>
    </source>
</evidence>
<keyword evidence="4" id="KW-0804">Transcription</keyword>
<keyword evidence="5" id="KW-0539">Nucleus</keyword>
<feature type="domain" description="TEA" evidence="8">
    <location>
        <begin position="127"/>
        <end position="217"/>
    </location>
</feature>
<dbReference type="PANTHER" id="PTHR11834:SF0">
    <property type="entry name" value="PROTEIN SCALLOPED"/>
    <property type="match status" value="1"/>
</dbReference>
<dbReference type="GO" id="GO:0000978">
    <property type="term" value="F:RNA polymerase II cis-regulatory region sequence-specific DNA binding"/>
    <property type="evidence" value="ECO:0007669"/>
    <property type="project" value="TreeGrafter"/>
</dbReference>
<dbReference type="PROSITE" id="PS51088">
    <property type="entry name" value="TEA_2"/>
    <property type="match status" value="1"/>
</dbReference>
<evidence type="ECO:0000256" key="6">
    <source>
        <dbReference type="PROSITE-ProRule" id="PRU00505"/>
    </source>
</evidence>
<dbReference type="PANTHER" id="PTHR11834">
    <property type="entry name" value="TRANSCRIPTIONAL ENHANCER FACTOR TEF RELATED"/>
    <property type="match status" value="1"/>
</dbReference>
<dbReference type="RefSeq" id="XP_013314971.1">
    <property type="nucleotide sequence ID" value="XM_013459517.1"/>
</dbReference>
<dbReference type="EMBL" id="KN847320">
    <property type="protein sequence ID" value="KIW54387.1"/>
    <property type="molecule type" value="Genomic_DNA"/>
</dbReference>
<feature type="compositionally biased region" description="Basic and acidic residues" evidence="7">
    <location>
        <begin position="728"/>
        <end position="738"/>
    </location>
</feature>
<reference evidence="9 10" key="1">
    <citation type="submission" date="2015-01" db="EMBL/GenBank/DDBJ databases">
        <title>The Genome Sequence of Exophiala xenobiotica CBS118157.</title>
        <authorList>
            <consortium name="The Broad Institute Genomics Platform"/>
            <person name="Cuomo C."/>
            <person name="de Hoog S."/>
            <person name="Gorbushina A."/>
            <person name="Stielow B."/>
            <person name="Teixiera M."/>
            <person name="Abouelleil A."/>
            <person name="Chapman S.B."/>
            <person name="Priest M."/>
            <person name="Young S.K."/>
            <person name="Wortman J."/>
            <person name="Nusbaum C."/>
            <person name="Birren B."/>
        </authorList>
    </citation>
    <scope>NUCLEOTIDE SEQUENCE [LARGE SCALE GENOMIC DNA]</scope>
    <source>
        <strain evidence="9 10">CBS 118157</strain>
    </source>
</reference>
<dbReference type="GO" id="GO:0000981">
    <property type="term" value="F:DNA-binding transcription factor activity, RNA polymerase II-specific"/>
    <property type="evidence" value="ECO:0007669"/>
    <property type="project" value="TreeGrafter"/>
</dbReference>
<feature type="compositionally biased region" description="Polar residues" evidence="7">
    <location>
        <begin position="714"/>
        <end position="725"/>
    </location>
</feature>
<dbReference type="STRING" id="348802.A0A0D2CW68"/>
<dbReference type="GO" id="GO:0005634">
    <property type="term" value="C:nucleus"/>
    <property type="evidence" value="ECO:0007669"/>
    <property type="project" value="UniProtKB-SubCell"/>
</dbReference>